<dbReference type="SMART" id="SM00091">
    <property type="entry name" value="PAS"/>
    <property type="match status" value="1"/>
</dbReference>
<keyword evidence="6" id="KW-0418">Kinase</keyword>
<keyword evidence="5" id="KW-0547">Nucleotide-binding</keyword>
<dbReference type="PRINTS" id="PR00344">
    <property type="entry name" value="BCTRLSENSOR"/>
</dbReference>
<dbReference type="InterPro" id="IPR005467">
    <property type="entry name" value="His_kinase_dom"/>
</dbReference>
<dbReference type="PANTHER" id="PTHR43065">
    <property type="entry name" value="SENSOR HISTIDINE KINASE"/>
    <property type="match status" value="1"/>
</dbReference>
<evidence type="ECO:0000256" key="4">
    <source>
        <dbReference type="ARBA" id="ARBA00022679"/>
    </source>
</evidence>
<dbReference type="Pfam" id="PF00512">
    <property type="entry name" value="HisKA"/>
    <property type="match status" value="1"/>
</dbReference>
<dbReference type="NCBIfam" id="TIGR00229">
    <property type="entry name" value="sensory_box"/>
    <property type="match status" value="1"/>
</dbReference>
<dbReference type="CDD" id="cd00082">
    <property type="entry name" value="HisKA"/>
    <property type="match status" value="1"/>
</dbReference>
<dbReference type="Gene3D" id="3.30.565.10">
    <property type="entry name" value="Histidine kinase-like ATPase, C-terminal domain"/>
    <property type="match status" value="1"/>
</dbReference>
<evidence type="ECO:0000256" key="5">
    <source>
        <dbReference type="ARBA" id="ARBA00022741"/>
    </source>
</evidence>
<reference evidence="12" key="1">
    <citation type="journal article" date="2015" name="Nature">
        <title>Complex archaea that bridge the gap between prokaryotes and eukaryotes.</title>
        <authorList>
            <person name="Spang A."/>
            <person name="Saw J.H."/>
            <person name="Jorgensen S.L."/>
            <person name="Zaremba-Niedzwiedzka K."/>
            <person name="Martijn J."/>
            <person name="Lind A.E."/>
            <person name="van Eijk R."/>
            <person name="Schleper C."/>
            <person name="Guy L."/>
            <person name="Ettema T.J."/>
        </authorList>
    </citation>
    <scope>NUCLEOTIDE SEQUENCE</scope>
</reference>
<dbReference type="InterPro" id="IPR004358">
    <property type="entry name" value="Sig_transdc_His_kin-like_C"/>
</dbReference>
<dbReference type="SUPFAM" id="SSF55874">
    <property type="entry name" value="ATPase domain of HSP90 chaperone/DNA topoisomerase II/histidine kinase"/>
    <property type="match status" value="1"/>
</dbReference>
<keyword evidence="4" id="KW-0808">Transferase</keyword>
<dbReference type="GO" id="GO:0005524">
    <property type="term" value="F:ATP binding"/>
    <property type="evidence" value="ECO:0007669"/>
    <property type="project" value="UniProtKB-KW"/>
</dbReference>
<dbReference type="PROSITE" id="PS50112">
    <property type="entry name" value="PAS"/>
    <property type="match status" value="1"/>
</dbReference>
<sequence>MKDKYRTNDRLLEELPEFHYRTNESEKSGTKRKEAEEKLWENEERFKNFFKNNPEYCYMISPEGLILDVNNVALKALGYKKEELVGKSMNMVYAPESLSKMRENFTKWKKTGELKDEEMVIITKHGNSHVVLLSATALQDKDGKLLSSVSVHKDITKRKLAEEELREKEEFNFALFQHNPGQTIAVDQEGRVVKTNMAKRKSGDRVPNIGDVMYKDYAGRHEIDMYSELMECIKSAKTKTFPELKYNDKFLNISIASFPKGAIITSQDITEQKRAEKEKERLQAQLIQSEKMAGIGTMASGIAHEFNNLLHIMRGHAEFAQSTKKTKDVEEALDVVLKTSDEVAKIVGNLLTFAREAPSKKERETVDINESIEGVLSLMEEHLRKQNIEIVRKYGKTPRIEMNKGEMQQVFLNIVNNARDSMLPKGGKLEIETKRLNGNIEVSISDTGKGIEKENLGKLFEPFYTTKRTEGENSEFPGTGLGLSVSYGIVKRHGGTIEVKSKMNKGTTFIVKLPLKKQRRKSLHNNK</sequence>
<proteinExistence type="predicted"/>
<name>A0A0F9QQY7_9ZZZZ</name>
<comment type="caution">
    <text evidence="12">The sequence shown here is derived from an EMBL/GenBank/DDBJ whole genome shotgun (WGS) entry which is preliminary data.</text>
</comment>
<dbReference type="InterPro" id="IPR036890">
    <property type="entry name" value="HATPase_C_sf"/>
</dbReference>
<dbReference type="EC" id="2.7.13.3" evidence="2"/>
<dbReference type="InterPro" id="IPR000700">
    <property type="entry name" value="PAS-assoc_C"/>
</dbReference>
<evidence type="ECO:0000256" key="6">
    <source>
        <dbReference type="ARBA" id="ARBA00022777"/>
    </source>
</evidence>
<feature type="domain" description="PAC" evidence="11">
    <location>
        <begin position="115"/>
        <end position="167"/>
    </location>
</feature>
<evidence type="ECO:0000256" key="3">
    <source>
        <dbReference type="ARBA" id="ARBA00022553"/>
    </source>
</evidence>
<evidence type="ECO:0000256" key="7">
    <source>
        <dbReference type="ARBA" id="ARBA00022840"/>
    </source>
</evidence>
<evidence type="ECO:0000313" key="12">
    <source>
        <dbReference type="EMBL" id="KKN44879.1"/>
    </source>
</evidence>
<dbReference type="PROSITE" id="PS50113">
    <property type="entry name" value="PAC"/>
    <property type="match status" value="1"/>
</dbReference>
<gene>
    <name evidence="12" type="ORF">LCGC14_0688610</name>
</gene>
<evidence type="ECO:0000259" key="11">
    <source>
        <dbReference type="PROSITE" id="PS50113"/>
    </source>
</evidence>
<keyword evidence="7" id="KW-0067">ATP-binding</keyword>
<feature type="domain" description="PAS" evidence="10">
    <location>
        <begin position="42"/>
        <end position="112"/>
    </location>
</feature>
<dbReference type="Pfam" id="PF02518">
    <property type="entry name" value="HATPase_c"/>
    <property type="match status" value="1"/>
</dbReference>
<evidence type="ECO:0000256" key="1">
    <source>
        <dbReference type="ARBA" id="ARBA00000085"/>
    </source>
</evidence>
<dbReference type="PROSITE" id="PS50109">
    <property type="entry name" value="HIS_KIN"/>
    <property type="match status" value="1"/>
</dbReference>
<comment type="catalytic activity">
    <reaction evidence="1">
        <text>ATP + protein L-histidine = ADP + protein N-phospho-L-histidine.</text>
        <dbReference type="EC" id="2.7.13.3"/>
    </reaction>
</comment>
<organism evidence="12">
    <name type="scientific">marine sediment metagenome</name>
    <dbReference type="NCBI Taxonomy" id="412755"/>
    <lineage>
        <taxon>unclassified sequences</taxon>
        <taxon>metagenomes</taxon>
        <taxon>ecological metagenomes</taxon>
    </lineage>
</organism>
<dbReference type="SUPFAM" id="SSF55785">
    <property type="entry name" value="PYP-like sensor domain (PAS domain)"/>
    <property type="match status" value="2"/>
</dbReference>
<dbReference type="AlphaFoldDB" id="A0A0F9QQY7"/>
<dbReference type="CDD" id="cd00130">
    <property type="entry name" value="PAS"/>
    <property type="match status" value="1"/>
</dbReference>
<dbReference type="GO" id="GO:0000155">
    <property type="term" value="F:phosphorelay sensor kinase activity"/>
    <property type="evidence" value="ECO:0007669"/>
    <property type="project" value="InterPro"/>
</dbReference>
<evidence type="ECO:0000259" key="10">
    <source>
        <dbReference type="PROSITE" id="PS50112"/>
    </source>
</evidence>
<dbReference type="EMBL" id="LAZR01001422">
    <property type="protein sequence ID" value="KKN44879.1"/>
    <property type="molecule type" value="Genomic_DNA"/>
</dbReference>
<protein>
    <recommendedName>
        <fullName evidence="2">histidine kinase</fullName>
        <ecNumber evidence="2">2.7.13.3</ecNumber>
    </recommendedName>
</protein>
<dbReference type="InterPro" id="IPR035965">
    <property type="entry name" value="PAS-like_dom_sf"/>
</dbReference>
<dbReference type="SUPFAM" id="SSF47384">
    <property type="entry name" value="Homodimeric domain of signal transducing histidine kinase"/>
    <property type="match status" value="1"/>
</dbReference>
<dbReference type="SMART" id="SM00388">
    <property type="entry name" value="HisKA"/>
    <property type="match status" value="1"/>
</dbReference>
<keyword evidence="3" id="KW-0597">Phosphoprotein</keyword>
<dbReference type="InterPro" id="IPR003594">
    <property type="entry name" value="HATPase_dom"/>
</dbReference>
<accession>A0A0F9QQY7</accession>
<dbReference type="PANTHER" id="PTHR43065:SF46">
    <property type="entry name" value="C4-DICARBOXYLATE TRANSPORT SENSOR PROTEIN DCTB"/>
    <property type="match status" value="1"/>
</dbReference>
<evidence type="ECO:0000256" key="8">
    <source>
        <dbReference type="ARBA" id="ARBA00023012"/>
    </source>
</evidence>
<dbReference type="FunFam" id="3.30.565.10:FF:000006">
    <property type="entry name" value="Sensor histidine kinase WalK"/>
    <property type="match status" value="1"/>
</dbReference>
<evidence type="ECO:0000259" key="9">
    <source>
        <dbReference type="PROSITE" id="PS50109"/>
    </source>
</evidence>
<dbReference type="InterPro" id="IPR000014">
    <property type="entry name" value="PAS"/>
</dbReference>
<evidence type="ECO:0000256" key="2">
    <source>
        <dbReference type="ARBA" id="ARBA00012438"/>
    </source>
</evidence>
<dbReference type="InterPro" id="IPR036097">
    <property type="entry name" value="HisK_dim/P_sf"/>
</dbReference>
<dbReference type="Gene3D" id="1.10.287.130">
    <property type="match status" value="1"/>
</dbReference>
<dbReference type="InterPro" id="IPR003661">
    <property type="entry name" value="HisK_dim/P_dom"/>
</dbReference>
<dbReference type="SMART" id="SM00387">
    <property type="entry name" value="HATPase_c"/>
    <property type="match status" value="1"/>
</dbReference>
<keyword evidence="8" id="KW-0902">Two-component regulatory system</keyword>
<feature type="domain" description="Histidine kinase" evidence="9">
    <location>
        <begin position="301"/>
        <end position="517"/>
    </location>
</feature>
<dbReference type="Gene3D" id="3.30.450.20">
    <property type="entry name" value="PAS domain"/>
    <property type="match status" value="2"/>
</dbReference>
<dbReference type="Pfam" id="PF13426">
    <property type="entry name" value="PAS_9"/>
    <property type="match status" value="1"/>
</dbReference>